<proteinExistence type="predicted"/>
<accession>A0A9D2KQU3</accession>
<evidence type="ECO:0000313" key="4">
    <source>
        <dbReference type="Proteomes" id="UP000823821"/>
    </source>
</evidence>
<gene>
    <name evidence="3" type="ORF">H9784_01140</name>
</gene>
<dbReference type="GO" id="GO:0016757">
    <property type="term" value="F:glycosyltransferase activity"/>
    <property type="evidence" value="ECO:0007669"/>
    <property type="project" value="UniProtKB-KW"/>
</dbReference>
<feature type="region of interest" description="Disordered" evidence="1">
    <location>
        <begin position="411"/>
        <end position="453"/>
    </location>
</feature>
<dbReference type="Proteomes" id="UP000823821">
    <property type="component" value="Unassembled WGS sequence"/>
</dbReference>
<reference evidence="3" key="2">
    <citation type="submission" date="2021-04" db="EMBL/GenBank/DDBJ databases">
        <authorList>
            <person name="Gilroy R."/>
        </authorList>
    </citation>
    <scope>NUCLEOTIDE SEQUENCE</scope>
    <source>
        <strain evidence="3">5032</strain>
    </source>
</reference>
<dbReference type="Pfam" id="PF00534">
    <property type="entry name" value="Glycos_transf_1"/>
    <property type="match status" value="1"/>
</dbReference>
<feature type="domain" description="Glycosyl transferase family 1" evidence="2">
    <location>
        <begin position="208"/>
        <end position="373"/>
    </location>
</feature>
<protein>
    <submittedName>
        <fullName evidence="3">Glycosyltransferase</fullName>
        <ecNumber evidence="3">2.4.-.-</ecNumber>
    </submittedName>
</protein>
<keyword evidence="3" id="KW-0808">Transferase</keyword>
<dbReference type="EMBL" id="DWZD01000009">
    <property type="protein sequence ID" value="HJA78165.1"/>
    <property type="molecule type" value="Genomic_DNA"/>
</dbReference>
<dbReference type="SUPFAM" id="SSF53756">
    <property type="entry name" value="UDP-Glycosyltransferase/glycogen phosphorylase"/>
    <property type="match status" value="1"/>
</dbReference>
<evidence type="ECO:0000256" key="1">
    <source>
        <dbReference type="SAM" id="MobiDB-lite"/>
    </source>
</evidence>
<evidence type="ECO:0000313" key="3">
    <source>
        <dbReference type="EMBL" id="HJA78165.1"/>
    </source>
</evidence>
<comment type="caution">
    <text evidence="3">The sequence shown here is derived from an EMBL/GenBank/DDBJ whole genome shotgun (WGS) entry which is preliminary data.</text>
</comment>
<dbReference type="EC" id="2.4.-.-" evidence="3"/>
<organism evidence="3 4">
    <name type="scientific">Candidatus Desulfovibrio intestinavium</name>
    <dbReference type="NCBI Taxonomy" id="2838534"/>
    <lineage>
        <taxon>Bacteria</taxon>
        <taxon>Pseudomonadati</taxon>
        <taxon>Thermodesulfobacteriota</taxon>
        <taxon>Desulfovibrionia</taxon>
        <taxon>Desulfovibrionales</taxon>
        <taxon>Desulfovibrionaceae</taxon>
        <taxon>Desulfovibrio</taxon>
    </lineage>
</organism>
<keyword evidence="3" id="KW-0328">Glycosyltransferase</keyword>
<sequence>MRILLVALQAPAASRAGEWPASSALSAASPGESLPGEARTEQEQALALARDMRDAGRWAPLLLCHRNSWLATRAAALGLPCLGIGEGRAARLFACLRLWWRFRRQKYLLIQTFGVAAVRWGARLTAWRRPLGQRATLLAHAFPVRPPASDLPRSSLRHALLAAQKIFCGSEHIRERLHDAHCNENTARYGLPGERLERLSPCLDGDDLRPAAPAPAGRMVFAMTESFLPQSGAIVVLRAMQRLLQQAGLPPWEVRLFGNGPRCGEIWEEAQALGVESRLCLLGPQPLSEALRGSHVWLAPGEADTEIPAVFWAGFVAGLPVIYSLSHLHREYLGQLRPCLPLTAVNPEQLAEAMRRLLLDAAARTSCAEQARQAAAYADSRAFARRVRERYTQWAEAWGWFDAADREALNDPHHAAAPDAAAPPDMTAPGANVTPPHADTSQTTDAERPSETA</sequence>
<dbReference type="Gene3D" id="3.40.50.2000">
    <property type="entry name" value="Glycogen Phosphorylase B"/>
    <property type="match status" value="2"/>
</dbReference>
<reference evidence="3" key="1">
    <citation type="journal article" date="2021" name="PeerJ">
        <title>Extensive microbial diversity within the chicken gut microbiome revealed by metagenomics and culture.</title>
        <authorList>
            <person name="Gilroy R."/>
            <person name="Ravi A."/>
            <person name="Getino M."/>
            <person name="Pursley I."/>
            <person name="Horton D.L."/>
            <person name="Alikhan N.F."/>
            <person name="Baker D."/>
            <person name="Gharbi K."/>
            <person name="Hall N."/>
            <person name="Watson M."/>
            <person name="Adriaenssens E.M."/>
            <person name="Foster-Nyarko E."/>
            <person name="Jarju S."/>
            <person name="Secka A."/>
            <person name="Antonio M."/>
            <person name="Oren A."/>
            <person name="Chaudhuri R.R."/>
            <person name="La Ragione R."/>
            <person name="Hildebrand F."/>
            <person name="Pallen M.J."/>
        </authorList>
    </citation>
    <scope>NUCLEOTIDE SEQUENCE</scope>
    <source>
        <strain evidence="3">5032</strain>
    </source>
</reference>
<dbReference type="InterPro" id="IPR001296">
    <property type="entry name" value="Glyco_trans_1"/>
</dbReference>
<dbReference type="AlphaFoldDB" id="A0A9D2KQU3"/>
<name>A0A9D2KQU3_9BACT</name>
<evidence type="ECO:0000259" key="2">
    <source>
        <dbReference type="Pfam" id="PF00534"/>
    </source>
</evidence>